<gene>
    <name evidence="2" type="ORF">Slati_0903200</name>
</gene>
<name>A0AAW2XV35_9LAMI</name>
<feature type="region of interest" description="Disordered" evidence="1">
    <location>
        <begin position="1"/>
        <end position="24"/>
    </location>
</feature>
<reference evidence="2" key="1">
    <citation type="submission" date="2020-06" db="EMBL/GenBank/DDBJ databases">
        <authorList>
            <person name="Li T."/>
            <person name="Hu X."/>
            <person name="Zhang T."/>
            <person name="Song X."/>
            <person name="Zhang H."/>
            <person name="Dai N."/>
            <person name="Sheng W."/>
            <person name="Hou X."/>
            <person name="Wei L."/>
        </authorList>
    </citation>
    <scope>NUCLEOTIDE SEQUENCE</scope>
    <source>
        <strain evidence="2">KEN1</strain>
        <tissue evidence="2">Leaf</tissue>
    </source>
</reference>
<proteinExistence type="predicted"/>
<dbReference type="EMBL" id="JACGWN010000003">
    <property type="protein sequence ID" value="KAL0455640.1"/>
    <property type="molecule type" value="Genomic_DNA"/>
</dbReference>
<dbReference type="AlphaFoldDB" id="A0AAW2XV35"/>
<dbReference type="GO" id="GO:0051301">
    <property type="term" value="P:cell division"/>
    <property type="evidence" value="ECO:0007669"/>
    <property type="project" value="UniProtKB-KW"/>
</dbReference>
<comment type="caution">
    <text evidence="2">The sequence shown here is derived from an EMBL/GenBank/DDBJ whole genome shotgun (WGS) entry which is preliminary data.</text>
</comment>
<evidence type="ECO:0000256" key="1">
    <source>
        <dbReference type="SAM" id="MobiDB-lite"/>
    </source>
</evidence>
<keyword evidence="2" id="KW-0131">Cell cycle</keyword>
<accession>A0AAW2XV35</accession>
<organism evidence="2">
    <name type="scientific">Sesamum latifolium</name>
    <dbReference type="NCBI Taxonomy" id="2727402"/>
    <lineage>
        <taxon>Eukaryota</taxon>
        <taxon>Viridiplantae</taxon>
        <taxon>Streptophyta</taxon>
        <taxon>Embryophyta</taxon>
        <taxon>Tracheophyta</taxon>
        <taxon>Spermatophyta</taxon>
        <taxon>Magnoliopsida</taxon>
        <taxon>eudicotyledons</taxon>
        <taxon>Gunneridae</taxon>
        <taxon>Pentapetalae</taxon>
        <taxon>asterids</taxon>
        <taxon>lamiids</taxon>
        <taxon>Lamiales</taxon>
        <taxon>Pedaliaceae</taxon>
        <taxon>Sesamum</taxon>
    </lineage>
</organism>
<protein>
    <submittedName>
        <fullName evidence="2">Cell division protein FtsZ1, chloroplastic</fullName>
    </submittedName>
</protein>
<keyword evidence="2" id="KW-0132">Cell division</keyword>
<evidence type="ECO:0000313" key="2">
    <source>
        <dbReference type="EMBL" id="KAL0455640.1"/>
    </source>
</evidence>
<sequence>MATKFSTPASELASSHSSTTSISVGFSPLLSKNARSDVSFSRSRRRSFYNFRRHQNGVQCSFIPMDSAKIQVVGVGGDGNNVVNRMIGSGLRLT</sequence>
<reference evidence="2" key="2">
    <citation type="journal article" date="2024" name="Plant">
        <title>Genomic evolution and insights into agronomic trait innovations of Sesamum species.</title>
        <authorList>
            <person name="Miao H."/>
            <person name="Wang L."/>
            <person name="Qu L."/>
            <person name="Liu H."/>
            <person name="Sun Y."/>
            <person name="Le M."/>
            <person name="Wang Q."/>
            <person name="Wei S."/>
            <person name="Zheng Y."/>
            <person name="Lin W."/>
            <person name="Duan Y."/>
            <person name="Cao H."/>
            <person name="Xiong S."/>
            <person name="Wang X."/>
            <person name="Wei L."/>
            <person name="Li C."/>
            <person name="Ma Q."/>
            <person name="Ju M."/>
            <person name="Zhao R."/>
            <person name="Li G."/>
            <person name="Mu C."/>
            <person name="Tian Q."/>
            <person name="Mei H."/>
            <person name="Zhang T."/>
            <person name="Gao T."/>
            <person name="Zhang H."/>
        </authorList>
    </citation>
    <scope>NUCLEOTIDE SEQUENCE</scope>
    <source>
        <strain evidence="2">KEN1</strain>
    </source>
</reference>